<comment type="caution">
    <text evidence="2">The sequence shown here is derived from an EMBL/GenBank/DDBJ whole genome shotgun (WGS) entry which is preliminary data.</text>
</comment>
<dbReference type="Pfam" id="PF05699">
    <property type="entry name" value="Dimer_Tnp_hAT"/>
    <property type="match status" value="1"/>
</dbReference>
<proteinExistence type="predicted"/>
<name>A0AAD9V7W3_ACRCE</name>
<dbReference type="InterPro" id="IPR012337">
    <property type="entry name" value="RNaseH-like_sf"/>
</dbReference>
<evidence type="ECO:0000313" key="3">
    <source>
        <dbReference type="Proteomes" id="UP001249851"/>
    </source>
</evidence>
<dbReference type="EMBL" id="JARQWQ010000022">
    <property type="protein sequence ID" value="KAK2564543.1"/>
    <property type="molecule type" value="Genomic_DNA"/>
</dbReference>
<organism evidence="2 3">
    <name type="scientific">Acropora cervicornis</name>
    <name type="common">Staghorn coral</name>
    <dbReference type="NCBI Taxonomy" id="6130"/>
    <lineage>
        <taxon>Eukaryota</taxon>
        <taxon>Metazoa</taxon>
        <taxon>Cnidaria</taxon>
        <taxon>Anthozoa</taxon>
        <taxon>Hexacorallia</taxon>
        <taxon>Scleractinia</taxon>
        <taxon>Astrocoeniina</taxon>
        <taxon>Acroporidae</taxon>
        <taxon>Acropora</taxon>
    </lineage>
</organism>
<protein>
    <recommendedName>
        <fullName evidence="1">HAT C-terminal dimerisation domain-containing protein</fullName>
    </recommendedName>
</protein>
<gene>
    <name evidence="2" type="ORF">P5673_011993</name>
</gene>
<dbReference type="GO" id="GO:0046983">
    <property type="term" value="F:protein dimerization activity"/>
    <property type="evidence" value="ECO:0007669"/>
    <property type="project" value="InterPro"/>
</dbReference>
<sequence length="89" mass="10097">MGKSSSFPHCKGIEADAIADGVDRIRWWKENEAELPFWSATAKLILLMQPSSASSERVFSILTTAFGHLQYLALQDYIECSLMLQFNKR</sequence>
<accession>A0AAD9V7W3</accession>
<evidence type="ECO:0000313" key="2">
    <source>
        <dbReference type="EMBL" id="KAK2564543.1"/>
    </source>
</evidence>
<dbReference type="AlphaFoldDB" id="A0AAD9V7W3"/>
<keyword evidence="3" id="KW-1185">Reference proteome</keyword>
<evidence type="ECO:0000259" key="1">
    <source>
        <dbReference type="Pfam" id="PF05699"/>
    </source>
</evidence>
<feature type="domain" description="HAT C-terminal dimerisation" evidence="1">
    <location>
        <begin position="22"/>
        <end position="62"/>
    </location>
</feature>
<reference evidence="2" key="2">
    <citation type="journal article" date="2023" name="Science">
        <title>Genomic signatures of disease resistance in endangered staghorn corals.</title>
        <authorList>
            <person name="Vollmer S.V."/>
            <person name="Selwyn J.D."/>
            <person name="Despard B.A."/>
            <person name="Roesel C.L."/>
        </authorList>
    </citation>
    <scope>NUCLEOTIDE SEQUENCE</scope>
    <source>
        <strain evidence="2">K2</strain>
    </source>
</reference>
<dbReference type="InterPro" id="IPR008906">
    <property type="entry name" value="HATC_C_dom"/>
</dbReference>
<reference evidence="2" key="1">
    <citation type="journal article" date="2023" name="G3 (Bethesda)">
        <title>Whole genome assembly and annotation of the endangered Caribbean coral Acropora cervicornis.</title>
        <authorList>
            <person name="Selwyn J.D."/>
            <person name="Vollmer S.V."/>
        </authorList>
    </citation>
    <scope>NUCLEOTIDE SEQUENCE</scope>
    <source>
        <strain evidence="2">K2</strain>
    </source>
</reference>
<dbReference type="SUPFAM" id="SSF53098">
    <property type="entry name" value="Ribonuclease H-like"/>
    <property type="match status" value="1"/>
</dbReference>
<dbReference type="Proteomes" id="UP001249851">
    <property type="component" value="Unassembled WGS sequence"/>
</dbReference>